<dbReference type="PANTHER" id="PTHR12241:SF145">
    <property type="entry name" value="TUBULIN POLYGLUTAMYLASE TTLL5"/>
    <property type="match status" value="1"/>
</dbReference>
<keyword evidence="10" id="KW-1185">Reference proteome</keyword>
<dbReference type="SUPFAM" id="SSF56059">
    <property type="entry name" value="Glutathione synthetase ATP-binding domain-like"/>
    <property type="match status" value="1"/>
</dbReference>
<dbReference type="Gene3D" id="3.30.470.20">
    <property type="entry name" value="ATP-grasp fold, B domain"/>
    <property type="match status" value="2"/>
</dbReference>
<sequence length="532" mass="61956">MSHRNGIKNFSFVPETYIMPKDYNRFISNQYRHRGLWIVKPFDLSRGRGITIIDYSFKDTQLALKENVVVAKYIDNPLLVNGYKWDLRLYVLVTSFNPLVVYLYEEGNSDPERENVGHKWSMSALLNHLREEYLINTETLMAEIEDIVVKTIMSATAQMLPAINCFVPHNQNCFELYGFDILVDDKLKPWLLEVNLSPSLGIDSALDSRIKSSMLCDLFTLIGIPIVDPTVFNFNRNVRRPKSDIPRKTNSSININNLSSDEKRLLKNTMDQNQRSRGFIRIFPTNLSWKKYSSYLDNINGIPRGSTIPPFYIKLIRNYNYFLNDHLFNENSSFYMDINRQDRYERSLKDFKQDLNDNKDEDQTTDMLKLKKAILKYLNDGYVFSNLQARQTFALYLTYISALLKKCALEKNYDNPSSNLVLMFLMKASKNLSVPLKIEVSKSSLSNKKAMEILQLLESFLLKYNYDTVMYATPESTKNCLPHKLFNLFLMHARKEDIEEIINDSKHNCLSSAIHPVNDIKNSKPLESKVWK</sequence>
<feature type="domain" description="ATP-grasp" evidence="8">
    <location>
        <begin position="4"/>
        <end position="223"/>
    </location>
</feature>
<name>A0A6G0YX88_APHCR</name>
<dbReference type="InterPro" id="IPR004344">
    <property type="entry name" value="TTL/TTLL_fam"/>
</dbReference>
<gene>
    <name evidence="9" type="ORF">FWK35_00010622</name>
</gene>
<reference evidence="9 10" key="1">
    <citation type="submission" date="2019-08" db="EMBL/GenBank/DDBJ databases">
        <title>Whole genome of Aphis craccivora.</title>
        <authorList>
            <person name="Voronova N.V."/>
            <person name="Shulinski R.S."/>
            <person name="Bandarenka Y.V."/>
            <person name="Zhorov D.G."/>
            <person name="Warner D."/>
        </authorList>
    </citation>
    <scope>NUCLEOTIDE SEQUENCE [LARGE SCALE GENOMIC DNA]</scope>
    <source>
        <strain evidence="9">180601</strain>
        <tissue evidence="9">Whole Body</tissue>
    </source>
</reference>
<evidence type="ECO:0000256" key="3">
    <source>
        <dbReference type="ARBA" id="ARBA00022741"/>
    </source>
</evidence>
<evidence type="ECO:0000256" key="5">
    <source>
        <dbReference type="ARBA" id="ARBA00041448"/>
    </source>
</evidence>
<dbReference type="PANTHER" id="PTHR12241">
    <property type="entry name" value="TUBULIN POLYGLUTAMYLASE"/>
    <property type="match status" value="1"/>
</dbReference>
<evidence type="ECO:0000256" key="6">
    <source>
        <dbReference type="ARBA" id="ARBA00049274"/>
    </source>
</evidence>
<comment type="catalytic activity">
    <reaction evidence="6">
        <text>L-glutamyl-[protein] + L-glutamate + ATP = gamma-L-glutamyl-L-glutamyl-[protein] + ADP + phosphate + H(+)</text>
        <dbReference type="Rhea" id="RHEA:60144"/>
        <dbReference type="Rhea" id="RHEA-COMP:10208"/>
        <dbReference type="Rhea" id="RHEA-COMP:15517"/>
        <dbReference type="ChEBI" id="CHEBI:15378"/>
        <dbReference type="ChEBI" id="CHEBI:29973"/>
        <dbReference type="ChEBI" id="CHEBI:29985"/>
        <dbReference type="ChEBI" id="CHEBI:30616"/>
        <dbReference type="ChEBI" id="CHEBI:43474"/>
        <dbReference type="ChEBI" id="CHEBI:143622"/>
        <dbReference type="ChEBI" id="CHEBI:456216"/>
    </reaction>
    <physiologicalReaction direction="left-to-right" evidence="6">
        <dbReference type="Rhea" id="RHEA:60145"/>
    </physiologicalReaction>
</comment>
<evidence type="ECO:0000313" key="10">
    <source>
        <dbReference type="Proteomes" id="UP000478052"/>
    </source>
</evidence>
<keyword evidence="4 7" id="KW-0067">ATP-binding</keyword>
<evidence type="ECO:0000256" key="1">
    <source>
        <dbReference type="ARBA" id="ARBA00006820"/>
    </source>
</evidence>
<dbReference type="AlphaFoldDB" id="A0A6G0YX88"/>
<dbReference type="GO" id="GO:0036064">
    <property type="term" value="C:ciliary basal body"/>
    <property type="evidence" value="ECO:0007669"/>
    <property type="project" value="TreeGrafter"/>
</dbReference>
<dbReference type="Pfam" id="PF03133">
    <property type="entry name" value="TTL"/>
    <property type="match status" value="2"/>
</dbReference>
<evidence type="ECO:0000259" key="8">
    <source>
        <dbReference type="PROSITE" id="PS50975"/>
    </source>
</evidence>
<keyword evidence="2" id="KW-0436">Ligase</keyword>
<dbReference type="GO" id="GO:0046872">
    <property type="term" value="F:metal ion binding"/>
    <property type="evidence" value="ECO:0007669"/>
    <property type="project" value="InterPro"/>
</dbReference>
<dbReference type="Proteomes" id="UP000478052">
    <property type="component" value="Unassembled WGS sequence"/>
</dbReference>
<protein>
    <recommendedName>
        <fullName evidence="5">Tubulin--tyrosine ligase-like protein 5</fullName>
    </recommendedName>
</protein>
<evidence type="ECO:0000256" key="4">
    <source>
        <dbReference type="ARBA" id="ARBA00022840"/>
    </source>
</evidence>
<evidence type="ECO:0000256" key="7">
    <source>
        <dbReference type="PROSITE-ProRule" id="PRU00409"/>
    </source>
</evidence>
<comment type="caution">
    <text evidence="9">The sequence shown here is derived from an EMBL/GenBank/DDBJ whole genome shotgun (WGS) entry which is preliminary data.</text>
</comment>
<dbReference type="PROSITE" id="PS51221">
    <property type="entry name" value="TTL"/>
    <property type="match status" value="1"/>
</dbReference>
<proteinExistence type="inferred from homology"/>
<dbReference type="GO" id="GO:0070740">
    <property type="term" value="F:tubulin-glutamic acid ligase activity"/>
    <property type="evidence" value="ECO:0007669"/>
    <property type="project" value="TreeGrafter"/>
</dbReference>
<dbReference type="PROSITE" id="PS50975">
    <property type="entry name" value="ATP_GRASP"/>
    <property type="match status" value="1"/>
</dbReference>
<accession>A0A6G0YX88</accession>
<organism evidence="9 10">
    <name type="scientific">Aphis craccivora</name>
    <name type="common">Cowpea aphid</name>
    <dbReference type="NCBI Taxonomy" id="307492"/>
    <lineage>
        <taxon>Eukaryota</taxon>
        <taxon>Metazoa</taxon>
        <taxon>Ecdysozoa</taxon>
        <taxon>Arthropoda</taxon>
        <taxon>Hexapoda</taxon>
        <taxon>Insecta</taxon>
        <taxon>Pterygota</taxon>
        <taxon>Neoptera</taxon>
        <taxon>Paraneoptera</taxon>
        <taxon>Hemiptera</taxon>
        <taxon>Sternorrhyncha</taxon>
        <taxon>Aphidomorpha</taxon>
        <taxon>Aphidoidea</taxon>
        <taxon>Aphididae</taxon>
        <taxon>Aphidini</taxon>
        <taxon>Aphis</taxon>
        <taxon>Aphis</taxon>
    </lineage>
</organism>
<evidence type="ECO:0000313" key="9">
    <source>
        <dbReference type="EMBL" id="KAF0762744.1"/>
    </source>
</evidence>
<comment type="similarity">
    <text evidence="1">Belongs to the tubulin--tyrosine ligase family.</text>
</comment>
<keyword evidence="3 7" id="KW-0547">Nucleotide-binding</keyword>
<dbReference type="GO" id="GO:0000226">
    <property type="term" value="P:microtubule cytoskeleton organization"/>
    <property type="evidence" value="ECO:0007669"/>
    <property type="project" value="TreeGrafter"/>
</dbReference>
<dbReference type="GO" id="GO:0015631">
    <property type="term" value="F:tubulin binding"/>
    <property type="evidence" value="ECO:0007669"/>
    <property type="project" value="TreeGrafter"/>
</dbReference>
<dbReference type="InterPro" id="IPR011761">
    <property type="entry name" value="ATP-grasp"/>
</dbReference>
<dbReference type="OrthoDB" id="2016263at2759"/>
<dbReference type="GO" id="GO:0005524">
    <property type="term" value="F:ATP binding"/>
    <property type="evidence" value="ECO:0007669"/>
    <property type="project" value="UniProtKB-UniRule"/>
</dbReference>
<evidence type="ECO:0000256" key="2">
    <source>
        <dbReference type="ARBA" id="ARBA00022598"/>
    </source>
</evidence>
<dbReference type="EMBL" id="VUJU01002055">
    <property type="protein sequence ID" value="KAF0762744.1"/>
    <property type="molecule type" value="Genomic_DNA"/>
</dbReference>